<evidence type="ECO:0000313" key="3">
    <source>
        <dbReference type="Proteomes" id="UP001218188"/>
    </source>
</evidence>
<keyword evidence="3" id="KW-1185">Reference proteome</keyword>
<dbReference type="Proteomes" id="UP001218188">
    <property type="component" value="Unassembled WGS sequence"/>
</dbReference>
<reference evidence="2" key="1">
    <citation type="submission" date="2023-03" db="EMBL/GenBank/DDBJ databases">
        <title>Massive genome expansion in bonnet fungi (Mycena s.s.) driven by repeated elements and novel gene families across ecological guilds.</title>
        <authorList>
            <consortium name="Lawrence Berkeley National Laboratory"/>
            <person name="Harder C.B."/>
            <person name="Miyauchi S."/>
            <person name="Viragh M."/>
            <person name="Kuo A."/>
            <person name="Thoen E."/>
            <person name="Andreopoulos B."/>
            <person name="Lu D."/>
            <person name="Skrede I."/>
            <person name="Drula E."/>
            <person name="Henrissat B."/>
            <person name="Morin E."/>
            <person name="Kohler A."/>
            <person name="Barry K."/>
            <person name="LaButti K."/>
            <person name="Morin E."/>
            <person name="Salamov A."/>
            <person name="Lipzen A."/>
            <person name="Mereny Z."/>
            <person name="Hegedus B."/>
            <person name="Baldrian P."/>
            <person name="Stursova M."/>
            <person name="Weitz H."/>
            <person name="Taylor A."/>
            <person name="Grigoriev I.V."/>
            <person name="Nagy L.G."/>
            <person name="Martin F."/>
            <person name="Kauserud H."/>
        </authorList>
    </citation>
    <scope>NUCLEOTIDE SEQUENCE</scope>
    <source>
        <strain evidence="2">CBHHK200</strain>
    </source>
</reference>
<evidence type="ECO:0000256" key="1">
    <source>
        <dbReference type="SAM" id="Phobius"/>
    </source>
</evidence>
<keyword evidence="1" id="KW-1133">Transmembrane helix</keyword>
<comment type="caution">
    <text evidence="2">The sequence shown here is derived from an EMBL/GenBank/DDBJ whole genome shotgun (WGS) entry which is preliminary data.</text>
</comment>
<organism evidence="2 3">
    <name type="scientific">Mycena alexandri</name>
    <dbReference type="NCBI Taxonomy" id="1745969"/>
    <lineage>
        <taxon>Eukaryota</taxon>
        <taxon>Fungi</taxon>
        <taxon>Dikarya</taxon>
        <taxon>Basidiomycota</taxon>
        <taxon>Agaricomycotina</taxon>
        <taxon>Agaricomycetes</taxon>
        <taxon>Agaricomycetidae</taxon>
        <taxon>Agaricales</taxon>
        <taxon>Marasmiineae</taxon>
        <taxon>Mycenaceae</taxon>
        <taxon>Mycena</taxon>
    </lineage>
</organism>
<accession>A0AAD6XDN8</accession>
<dbReference type="EMBL" id="JARJCM010000017">
    <property type="protein sequence ID" value="KAJ7041454.1"/>
    <property type="molecule type" value="Genomic_DNA"/>
</dbReference>
<keyword evidence="1" id="KW-0472">Membrane</keyword>
<proteinExistence type="predicted"/>
<evidence type="ECO:0000313" key="2">
    <source>
        <dbReference type="EMBL" id="KAJ7041454.1"/>
    </source>
</evidence>
<dbReference type="AlphaFoldDB" id="A0AAD6XDN8"/>
<sequence length="502" mass="55830">MQRRLGRHSTFPEAAKPFWLSLKSIPSKLGVAKHFRHSSAPTKAVHVQRRDSVQRNRKSCQVVDTACAKSRPQKIFQACVACLCVTAGLALFGDFALHDIPPLLRGRQRMALIAIAISKAEHETGFSFCRLQQVQKPRVGLLSAFLGDPRSAWKWHDSHGDPLPRKNTDEDAFRLGWALADCPPANPTPEPPAAAVLVTSPSNGLRYHGVFSVQWCRRDRGGFAAGGERLHVLLILLDERVSPEPPKSTGQGLTRHWAHEVVGSRVPPHHCQLLLILRMRRGSWNGRQMAEFFAVETWPQDGIIGPESHVSADYNLFGVDLGQTGNIVGVGSDKIRGVSRVSHYNIYAFNDGRGLLDFPGIYLVLEYALYSPILDVPGSISLLVSGFSSKSIRRAVIFHRLSGWEREEWLTGSHWHKANGETLAQSQWTFTGAKPIRLGLGWDGRVNVRMMAHHKLLIRQLLSKDHELRARGLCQLRVGAPLAANFALVSMRDRVLTKAYLG</sequence>
<gene>
    <name evidence="2" type="ORF">C8F04DRAFT_1177289</name>
</gene>
<feature type="transmembrane region" description="Helical" evidence="1">
    <location>
        <begin position="75"/>
        <end position="97"/>
    </location>
</feature>
<name>A0AAD6XDN8_9AGAR</name>
<protein>
    <submittedName>
        <fullName evidence="2">Uncharacterized protein</fullName>
    </submittedName>
</protein>
<keyword evidence="1" id="KW-0812">Transmembrane</keyword>